<dbReference type="Proteomes" id="UP001239111">
    <property type="component" value="Chromosome 1"/>
</dbReference>
<accession>A0ACC2PSX6</accession>
<protein>
    <submittedName>
        <fullName evidence="1">Uncharacterized protein</fullName>
    </submittedName>
</protein>
<keyword evidence="2" id="KW-1185">Reference proteome</keyword>
<gene>
    <name evidence="1" type="ORF">QAD02_022382</name>
</gene>
<name>A0ACC2PSX6_9HYME</name>
<reference evidence="1" key="1">
    <citation type="submission" date="2023-04" db="EMBL/GenBank/DDBJ databases">
        <title>A chromosome-level genome assembly of the parasitoid wasp Eretmocerus hayati.</title>
        <authorList>
            <person name="Zhong Y."/>
            <person name="Liu S."/>
            <person name="Liu Y."/>
        </authorList>
    </citation>
    <scope>NUCLEOTIDE SEQUENCE</scope>
    <source>
        <strain evidence="1">ZJU_SS_LIU_2023</strain>
    </source>
</reference>
<proteinExistence type="predicted"/>
<sequence>MPTVIALDVSLSMRRTVVGSNQGEGSQNEQLTRHHLAIHGIHTLLNYLQSHSKLEFVSLIVFSSLYEIVCPFTRDYDLIRAKLQSIEECDKTCIESALHGVNNVIISEWGTTTACQVILITDGNPGVGLMSLSDSLNSLNFPRDTNPFPLPFTYPGKLILVCLASQSDPSLVSCLPLYQKLVDLAGNQSILLTPEGQLSKSSVVNCFKNLAETNYISFQGYLKCGHLGSRISLSPPPTPYSKKYDFETVTGLTVSKTIELCGFISVADVGSPTAVSRHLILPMLTEKTSSMHGISIDEDSDIEDITDEGKIPSFCVLLHGALKVENMAALCLLNTDWYGFIYSWADTKKKSNLMLTVLEYGTDVVPWLGNFRNLGSIHLSSNNGEVVSFPVRPSEKRSYSQNAPSWIRQVGLQSDIQKILRHARKLPEKTQNFYKELNRLRRAALSLGFIELLEGLALILERECTLLPSNLHVDCAIQMGHVAEMLRKPYSRELKNNITPIRTKFTPGDQ</sequence>
<evidence type="ECO:0000313" key="2">
    <source>
        <dbReference type="Proteomes" id="UP001239111"/>
    </source>
</evidence>
<organism evidence="1 2">
    <name type="scientific">Eretmocerus hayati</name>
    <dbReference type="NCBI Taxonomy" id="131215"/>
    <lineage>
        <taxon>Eukaryota</taxon>
        <taxon>Metazoa</taxon>
        <taxon>Ecdysozoa</taxon>
        <taxon>Arthropoda</taxon>
        <taxon>Hexapoda</taxon>
        <taxon>Insecta</taxon>
        <taxon>Pterygota</taxon>
        <taxon>Neoptera</taxon>
        <taxon>Endopterygota</taxon>
        <taxon>Hymenoptera</taxon>
        <taxon>Apocrita</taxon>
        <taxon>Proctotrupomorpha</taxon>
        <taxon>Chalcidoidea</taxon>
        <taxon>Aphelinidae</taxon>
        <taxon>Aphelininae</taxon>
        <taxon>Eretmocerus</taxon>
    </lineage>
</organism>
<evidence type="ECO:0000313" key="1">
    <source>
        <dbReference type="EMBL" id="KAJ8686588.1"/>
    </source>
</evidence>
<dbReference type="EMBL" id="CM056741">
    <property type="protein sequence ID" value="KAJ8686588.1"/>
    <property type="molecule type" value="Genomic_DNA"/>
</dbReference>
<comment type="caution">
    <text evidence="1">The sequence shown here is derived from an EMBL/GenBank/DDBJ whole genome shotgun (WGS) entry which is preliminary data.</text>
</comment>